<protein>
    <submittedName>
        <fullName evidence="1">(rape) hypothetical protein</fullName>
    </submittedName>
</protein>
<reference evidence="1" key="1">
    <citation type="submission" date="2021-01" db="EMBL/GenBank/DDBJ databases">
        <authorList>
            <consortium name="Genoscope - CEA"/>
            <person name="William W."/>
        </authorList>
    </citation>
    <scope>NUCLEOTIDE SEQUENCE</scope>
</reference>
<gene>
    <name evidence="1" type="ORF">DARMORV10_C09P71740.1</name>
</gene>
<dbReference type="Proteomes" id="UP001295469">
    <property type="component" value="Chromosome C09"/>
</dbReference>
<accession>A0A816JAI9</accession>
<sequence>MNMRERHGDCDTLSRYWIEAGVVPALVDLFRDGDEKGKLLAGGDQKIFAEDDLERRR</sequence>
<dbReference type="EMBL" id="HG994373">
    <property type="protein sequence ID" value="CAF1790725.1"/>
    <property type="molecule type" value="Genomic_DNA"/>
</dbReference>
<evidence type="ECO:0000313" key="1">
    <source>
        <dbReference type="EMBL" id="CAF1790725.1"/>
    </source>
</evidence>
<dbReference type="Gramene" id="CDX98814">
    <property type="protein sequence ID" value="CDX98814"/>
    <property type="gene ID" value="GSBRNA2T00106912001"/>
</dbReference>
<proteinExistence type="predicted"/>
<dbReference type="AlphaFoldDB" id="A0A816JAI9"/>
<organism evidence="1">
    <name type="scientific">Brassica napus</name>
    <name type="common">Rape</name>
    <dbReference type="NCBI Taxonomy" id="3708"/>
    <lineage>
        <taxon>Eukaryota</taxon>
        <taxon>Viridiplantae</taxon>
        <taxon>Streptophyta</taxon>
        <taxon>Embryophyta</taxon>
        <taxon>Tracheophyta</taxon>
        <taxon>Spermatophyta</taxon>
        <taxon>Magnoliopsida</taxon>
        <taxon>eudicotyledons</taxon>
        <taxon>Gunneridae</taxon>
        <taxon>Pentapetalae</taxon>
        <taxon>rosids</taxon>
        <taxon>malvids</taxon>
        <taxon>Brassicales</taxon>
        <taxon>Brassicaceae</taxon>
        <taxon>Brassiceae</taxon>
        <taxon>Brassica</taxon>
    </lineage>
</organism>
<name>A0A816JAI9_BRANA</name>